<dbReference type="EMBL" id="JAIWYP010000010">
    <property type="protein sequence ID" value="KAH3749253.1"/>
    <property type="molecule type" value="Genomic_DNA"/>
</dbReference>
<reference evidence="1" key="1">
    <citation type="journal article" date="2019" name="bioRxiv">
        <title>The Genome of the Zebra Mussel, Dreissena polymorpha: A Resource for Invasive Species Research.</title>
        <authorList>
            <person name="McCartney M.A."/>
            <person name="Auch B."/>
            <person name="Kono T."/>
            <person name="Mallez S."/>
            <person name="Zhang Y."/>
            <person name="Obille A."/>
            <person name="Becker A."/>
            <person name="Abrahante J.E."/>
            <person name="Garbe J."/>
            <person name="Badalamenti J.P."/>
            <person name="Herman A."/>
            <person name="Mangelson H."/>
            <person name="Liachko I."/>
            <person name="Sullivan S."/>
            <person name="Sone E.D."/>
            <person name="Koren S."/>
            <person name="Silverstein K.A.T."/>
            <person name="Beckman K.B."/>
            <person name="Gohl D.M."/>
        </authorList>
    </citation>
    <scope>NUCLEOTIDE SEQUENCE</scope>
    <source>
        <strain evidence="1">Duluth1</strain>
        <tissue evidence="1">Whole animal</tissue>
    </source>
</reference>
<dbReference type="Proteomes" id="UP000828390">
    <property type="component" value="Unassembled WGS sequence"/>
</dbReference>
<name>A0A9D4DHY5_DREPO</name>
<proteinExistence type="predicted"/>
<accession>A0A9D4DHY5</accession>
<protein>
    <submittedName>
        <fullName evidence="1">Uncharacterized protein</fullName>
    </submittedName>
</protein>
<evidence type="ECO:0000313" key="2">
    <source>
        <dbReference type="Proteomes" id="UP000828390"/>
    </source>
</evidence>
<evidence type="ECO:0000313" key="1">
    <source>
        <dbReference type="EMBL" id="KAH3749253.1"/>
    </source>
</evidence>
<dbReference type="AlphaFoldDB" id="A0A9D4DHY5"/>
<sequence>MQCGHKLSVKVMPLAAETAVFRMADIDDHGDPPEQSMDRLDGKPDLFLAIMGKMQCNFGIRIFFGQNVH</sequence>
<gene>
    <name evidence="1" type="ORF">DPMN_183746</name>
</gene>
<comment type="caution">
    <text evidence="1">The sequence shown here is derived from an EMBL/GenBank/DDBJ whole genome shotgun (WGS) entry which is preliminary data.</text>
</comment>
<organism evidence="1 2">
    <name type="scientific">Dreissena polymorpha</name>
    <name type="common">Zebra mussel</name>
    <name type="synonym">Mytilus polymorpha</name>
    <dbReference type="NCBI Taxonomy" id="45954"/>
    <lineage>
        <taxon>Eukaryota</taxon>
        <taxon>Metazoa</taxon>
        <taxon>Spiralia</taxon>
        <taxon>Lophotrochozoa</taxon>
        <taxon>Mollusca</taxon>
        <taxon>Bivalvia</taxon>
        <taxon>Autobranchia</taxon>
        <taxon>Heteroconchia</taxon>
        <taxon>Euheterodonta</taxon>
        <taxon>Imparidentia</taxon>
        <taxon>Neoheterodontei</taxon>
        <taxon>Myida</taxon>
        <taxon>Dreissenoidea</taxon>
        <taxon>Dreissenidae</taxon>
        <taxon>Dreissena</taxon>
    </lineage>
</organism>
<reference evidence="1" key="2">
    <citation type="submission" date="2020-11" db="EMBL/GenBank/DDBJ databases">
        <authorList>
            <person name="McCartney M.A."/>
            <person name="Auch B."/>
            <person name="Kono T."/>
            <person name="Mallez S."/>
            <person name="Becker A."/>
            <person name="Gohl D.M."/>
            <person name="Silverstein K.A.T."/>
            <person name="Koren S."/>
            <person name="Bechman K.B."/>
            <person name="Herman A."/>
            <person name="Abrahante J.E."/>
            <person name="Garbe J."/>
        </authorList>
    </citation>
    <scope>NUCLEOTIDE SEQUENCE</scope>
    <source>
        <strain evidence="1">Duluth1</strain>
        <tissue evidence="1">Whole animal</tissue>
    </source>
</reference>
<keyword evidence="2" id="KW-1185">Reference proteome</keyword>